<sequence>MNRKIKYIGIVIFSVVLCSLLHVITPPALTSETPQNTLSALALLLGFPLTALLWMGIAYSCVAFVFYLIEDRIPGEKGARGFRYGISIGVLWLLGYVMCAPKFGNPFINEFVGGLCDAIPVVVMGWVLGLFTTKKDLTDTLNTFNKNQPFIGIVIFVLVFSIARIVSYYMNIIDTGFQVNTDYTLVWTIVMGFWLGIIYMLLGKTMTSSSALVSAVKFGFLLFGLTWGIFIMFFPLMLKGQLINTILMFLIDTLSVTAAYYFSEILLNRSPGVNHKCQTGMCK</sequence>
<dbReference type="AlphaFoldDB" id="A0A1W2CSQ0"/>
<protein>
    <submittedName>
        <fullName evidence="2">Uncharacterized protein</fullName>
    </submittedName>
</protein>
<evidence type="ECO:0000313" key="2">
    <source>
        <dbReference type="EMBL" id="SMC88269.1"/>
    </source>
</evidence>
<feature type="transmembrane region" description="Helical" evidence="1">
    <location>
        <begin position="40"/>
        <end position="69"/>
    </location>
</feature>
<feature type="transmembrane region" description="Helical" evidence="1">
    <location>
        <begin position="214"/>
        <end position="236"/>
    </location>
</feature>
<dbReference type="Proteomes" id="UP000192738">
    <property type="component" value="Unassembled WGS sequence"/>
</dbReference>
<proteinExistence type="predicted"/>
<keyword evidence="1" id="KW-0812">Transmembrane</keyword>
<dbReference type="RefSeq" id="WP_084576356.1">
    <property type="nucleotide sequence ID" value="NZ_CP155572.1"/>
</dbReference>
<evidence type="ECO:0000256" key="1">
    <source>
        <dbReference type="SAM" id="Phobius"/>
    </source>
</evidence>
<feature type="transmembrane region" description="Helical" evidence="1">
    <location>
        <begin position="81"/>
        <end position="99"/>
    </location>
</feature>
<feature type="transmembrane region" description="Helical" evidence="1">
    <location>
        <begin position="151"/>
        <end position="171"/>
    </location>
</feature>
<keyword evidence="1" id="KW-0472">Membrane</keyword>
<keyword evidence="1" id="KW-1133">Transmembrane helix</keyword>
<feature type="transmembrane region" description="Helical" evidence="1">
    <location>
        <begin position="111"/>
        <end position="131"/>
    </location>
</feature>
<organism evidence="2 3">
    <name type="scientific">Sporomusa malonica</name>
    <dbReference type="NCBI Taxonomy" id="112901"/>
    <lineage>
        <taxon>Bacteria</taxon>
        <taxon>Bacillati</taxon>
        <taxon>Bacillota</taxon>
        <taxon>Negativicutes</taxon>
        <taxon>Selenomonadales</taxon>
        <taxon>Sporomusaceae</taxon>
        <taxon>Sporomusa</taxon>
    </lineage>
</organism>
<dbReference type="OrthoDB" id="2962700at2"/>
<feature type="transmembrane region" description="Helical" evidence="1">
    <location>
        <begin position="183"/>
        <end position="202"/>
    </location>
</feature>
<evidence type="ECO:0000313" key="3">
    <source>
        <dbReference type="Proteomes" id="UP000192738"/>
    </source>
</evidence>
<keyword evidence="3" id="KW-1185">Reference proteome</keyword>
<dbReference type="STRING" id="112901.SAMN04488500_111124"/>
<dbReference type="EMBL" id="FWXI01000011">
    <property type="protein sequence ID" value="SMC88269.1"/>
    <property type="molecule type" value="Genomic_DNA"/>
</dbReference>
<name>A0A1W2CSQ0_9FIRM</name>
<reference evidence="2 3" key="1">
    <citation type="submission" date="2017-04" db="EMBL/GenBank/DDBJ databases">
        <authorList>
            <person name="Afonso C.L."/>
            <person name="Miller P.J."/>
            <person name="Scott M.A."/>
            <person name="Spackman E."/>
            <person name="Goraichik I."/>
            <person name="Dimitrov K.M."/>
            <person name="Suarez D.L."/>
            <person name="Swayne D.E."/>
        </authorList>
    </citation>
    <scope>NUCLEOTIDE SEQUENCE [LARGE SCALE GENOMIC DNA]</scope>
    <source>
        <strain evidence="2 3">DSM 5090</strain>
    </source>
</reference>
<accession>A0A1W2CSQ0</accession>
<gene>
    <name evidence="2" type="ORF">SAMN04488500_111124</name>
</gene>
<feature type="transmembrane region" description="Helical" evidence="1">
    <location>
        <begin position="242"/>
        <end position="262"/>
    </location>
</feature>